<evidence type="ECO:0000256" key="1">
    <source>
        <dbReference type="PROSITE-ProRule" id="PRU00339"/>
    </source>
</evidence>
<dbReference type="EMBL" id="JAOQJZ010000010">
    <property type="protein sequence ID" value="MCU6706282.1"/>
    <property type="molecule type" value="Genomic_DNA"/>
</dbReference>
<protein>
    <recommendedName>
        <fullName evidence="4">Tetratricopeptide repeat protein</fullName>
    </recommendedName>
</protein>
<dbReference type="Proteomes" id="UP001208131">
    <property type="component" value="Unassembled WGS sequence"/>
</dbReference>
<dbReference type="SMART" id="SM00028">
    <property type="entry name" value="TPR"/>
    <property type="match status" value="3"/>
</dbReference>
<keyword evidence="1" id="KW-0802">TPR repeat</keyword>
<dbReference type="InterPro" id="IPR019734">
    <property type="entry name" value="TPR_rpt"/>
</dbReference>
<dbReference type="PROSITE" id="PS50005">
    <property type="entry name" value="TPR"/>
    <property type="match status" value="1"/>
</dbReference>
<dbReference type="Gene3D" id="1.25.40.10">
    <property type="entry name" value="Tetratricopeptide repeat domain"/>
    <property type="match status" value="1"/>
</dbReference>
<feature type="repeat" description="TPR" evidence="1">
    <location>
        <begin position="88"/>
        <end position="121"/>
    </location>
</feature>
<organism evidence="2 3">
    <name type="scientific">Hominimerdicola aceti</name>
    <dbReference type="NCBI Taxonomy" id="2981726"/>
    <lineage>
        <taxon>Bacteria</taxon>
        <taxon>Bacillati</taxon>
        <taxon>Bacillota</taxon>
        <taxon>Clostridia</taxon>
        <taxon>Eubacteriales</taxon>
        <taxon>Oscillospiraceae</taxon>
        <taxon>Hominimerdicola</taxon>
    </lineage>
</organism>
<dbReference type="RefSeq" id="WP_267301430.1">
    <property type="nucleotide sequence ID" value="NZ_JAOQJZ010000010.1"/>
</dbReference>
<reference evidence="2 3" key="1">
    <citation type="journal article" date="2021" name="ISME Commun">
        <title>Automated analysis of genomic sequences facilitates high-throughput and comprehensive description of bacteria.</title>
        <authorList>
            <person name="Hitch T.C.A."/>
        </authorList>
    </citation>
    <scope>NUCLEOTIDE SEQUENCE [LARGE SCALE GENOMIC DNA]</scope>
    <source>
        <strain evidence="2 3">Sanger_31</strain>
    </source>
</reference>
<evidence type="ECO:0000313" key="2">
    <source>
        <dbReference type="EMBL" id="MCU6706282.1"/>
    </source>
</evidence>
<proteinExistence type="predicted"/>
<dbReference type="SUPFAM" id="SSF48452">
    <property type="entry name" value="TPR-like"/>
    <property type="match status" value="1"/>
</dbReference>
<keyword evidence="3" id="KW-1185">Reference proteome</keyword>
<comment type="caution">
    <text evidence="2">The sequence shown here is derived from an EMBL/GenBank/DDBJ whole genome shotgun (WGS) entry which is preliminary data.</text>
</comment>
<accession>A0AAE3IJ81</accession>
<evidence type="ECO:0008006" key="4">
    <source>
        <dbReference type="Google" id="ProtNLM"/>
    </source>
</evidence>
<evidence type="ECO:0000313" key="3">
    <source>
        <dbReference type="Proteomes" id="UP001208131"/>
    </source>
</evidence>
<gene>
    <name evidence="2" type="ORF">OCV57_10165</name>
</gene>
<dbReference type="InterPro" id="IPR011990">
    <property type="entry name" value="TPR-like_helical_dom_sf"/>
</dbReference>
<dbReference type="AlphaFoldDB" id="A0AAE3IJ81"/>
<sequence length="138" mass="16250">MELNDLVYKKIVKLSEQGDELADNFKHDKAILKYEQALNLLPKPIYNWEAATWLFTALGDVYYLNDKYETSLNYFLEAEKCPDGLDNPFIYVRIGECFYELNNFKQAQDYLIRAYMLDGEEVFSDADPKYLNYIKALI</sequence>
<name>A0AAE3IJ81_9FIRM</name>